<dbReference type="InterPro" id="IPR058765">
    <property type="entry name" value="NPHP4_C2-like"/>
</dbReference>
<feature type="compositionally biased region" description="Basic and acidic residues" evidence="1">
    <location>
        <begin position="484"/>
        <end position="495"/>
    </location>
</feature>
<feature type="compositionally biased region" description="Basic and acidic residues" evidence="1">
    <location>
        <begin position="452"/>
        <end position="474"/>
    </location>
</feature>
<accession>A0AAF3EIU3</accession>
<dbReference type="InterPro" id="IPR058687">
    <property type="entry name" value="Ig_NPHP4_1st"/>
</dbReference>
<dbReference type="PANTHER" id="PTHR31043:SF3">
    <property type="entry name" value="NEPHROCYSTIN-4"/>
    <property type="match status" value="1"/>
</dbReference>
<dbReference type="InterPro" id="IPR058685">
    <property type="entry name" value="Ig_NPHP4_4th"/>
</dbReference>
<dbReference type="GO" id="GO:0097546">
    <property type="term" value="C:ciliary base"/>
    <property type="evidence" value="ECO:0007669"/>
    <property type="project" value="TreeGrafter"/>
</dbReference>
<dbReference type="PANTHER" id="PTHR31043">
    <property type="entry name" value="NEPHROCYSTIN-4"/>
    <property type="match status" value="1"/>
</dbReference>
<feature type="domain" description="NPHP4 Ig-like" evidence="5">
    <location>
        <begin position="1031"/>
        <end position="1115"/>
    </location>
</feature>
<dbReference type="Pfam" id="PF26190">
    <property type="entry name" value="Ig_NPHP4_1st"/>
    <property type="match status" value="1"/>
</dbReference>
<dbReference type="Pfam" id="PF26187">
    <property type="entry name" value="Ig_NPHP4_4th"/>
    <property type="match status" value="1"/>
</dbReference>
<protein>
    <submittedName>
        <fullName evidence="8">Nephrocystin-4</fullName>
    </submittedName>
</protein>
<dbReference type="InterPro" id="IPR058688">
    <property type="entry name" value="Ig_NPHP4_2nd"/>
</dbReference>
<evidence type="ECO:0000259" key="2">
    <source>
        <dbReference type="Pfam" id="PF26015"/>
    </source>
</evidence>
<feature type="compositionally biased region" description="Basic residues" evidence="1">
    <location>
        <begin position="316"/>
        <end position="328"/>
    </location>
</feature>
<dbReference type="Pfam" id="PF26189">
    <property type="entry name" value="Ig_NPHP4_2nd"/>
    <property type="match status" value="1"/>
</dbReference>
<dbReference type="Pfam" id="PF26186">
    <property type="entry name" value="NPHP4_C2_3rd"/>
    <property type="match status" value="1"/>
</dbReference>
<dbReference type="GO" id="GO:0097730">
    <property type="term" value="C:non-motile cilium"/>
    <property type="evidence" value="ECO:0007669"/>
    <property type="project" value="InterPro"/>
</dbReference>
<dbReference type="GO" id="GO:0036064">
    <property type="term" value="C:ciliary basal body"/>
    <property type="evidence" value="ECO:0007669"/>
    <property type="project" value="TreeGrafter"/>
</dbReference>
<evidence type="ECO:0000256" key="1">
    <source>
        <dbReference type="SAM" id="MobiDB-lite"/>
    </source>
</evidence>
<feature type="region of interest" description="Disordered" evidence="1">
    <location>
        <begin position="452"/>
        <end position="503"/>
    </location>
</feature>
<dbReference type="GO" id="GO:0035869">
    <property type="term" value="C:ciliary transition zone"/>
    <property type="evidence" value="ECO:0007669"/>
    <property type="project" value="TreeGrafter"/>
</dbReference>
<name>A0AAF3EIU3_9BILA</name>
<organism evidence="7 8">
    <name type="scientific">Mesorhabditis belari</name>
    <dbReference type="NCBI Taxonomy" id="2138241"/>
    <lineage>
        <taxon>Eukaryota</taxon>
        <taxon>Metazoa</taxon>
        <taxon>Ecdysozoa</taxon>
        <taxon>Nematoda</taxon>
        <taxon>Chromadorea</taxon>
        <taxon>Rhabditida</taxon>
        <taxon>Rhabditina</taxon>
        <taxon>Rhabditomorpha</taxon>
        <taxon>Rhabditoidea</taxon>
        <taxon>Rhabditidae</taxon>
        <taxon>Mesorhabditinae</taxon>
        <taxon>Mesorhabditis</taxon>
    </lineage>
</organism>
<evidence type="ECO:0000259" key="4">
    <source>
        <dbReference type="Pfam" id="PF26187"/>
    </source>
</evidence>
<evidence type="ECO:0000259" key="3">
    <source>
        <dbReference type="Pfam" id="PF26186"/>
    </source>
</evidence>
<evidence type="ECO:0000313" key="7">
    <source>
        <dbReference type="Proteomes" id="UP000887575"/>
    </source>
</evidence>
<dbReference type="Pfam" id="PF26015">
    <property type="entry name" value="Ig_NPH4_3rd"/>
    <property type="match status" value="1"/>
</dbReference>
<dbReference type="GO" id="GO:1904491">
    <property type="term" value="P:protein localization to ciliary transition zone"/>
    <property type="evidence" value="ECO:0007669"/>
    <property type="project" value="TreeGrafter"/>
</dbReference>
<feature type="domain" description="NPHP4 C2-like" evidence="3">
    <location>
        <begin position="566"/>
        <end position="744"/>
    </location>
</feature>
<dbReference type="InterPro" id="IPR058686">
    <property type="entry name" value="Ig_NPHP4_3rd"/>
</dbReference>
<reference evidence="8" key="1">
    <citation type="submission" date="2024-02" db="UniProtKB">
        <authorList>
            <consortium name="WormBaseParasite"/>
        </authorList>
    </citation>
    <scope>IDENTIFICATION</scope>
</reference>
<dbReference type="GO" id="GO:0090090">
    <property type="term" value="P:negative regulation of canonical Wnt signaling pathway"/>
    <property type="evidence" value="ECO:0007669"/>
    <property type="project" value="InterPro"/>
</dbReference>
<feature type="region of interest" description="Disordered" evidence="1">
    <location>
        <begin position="306"/>
        <end position="331"/>
    </location>
</feature>
<proteinExistence type="predicted"/>
<dbReference type="InterPro" id="IPR029775">
    <property type="entry name" value="NPHP4"/>
</dbReference>
<evidence type="ECO:0000259" key="5">
    <source>
        <dbReference type="Pfam" id="PF26189"/>
    </source>
</evidence>
<feature type="domain" description="NPHP4 Ig-like" evidence="6">
    <location>
        <begin position="895"/>
        <end position="995"/>
    </location>
</feature>
<feature type="domain" description="NPHP4 Ig-like" evidence="4">
    <location>
        <begin position="1215"/>
        <end position="1310"/>
    </location>
</feature>
<sequence>MSNQGKIHSVNEWYQEFLENRLIPPRRAHDFELGTPEGFAVILDEIQLNGAQPGCPYYLQVYFFDTRIRQFFGRPYRTRAVPAFEGVIRFNEELFFHCSILGEEVFLVFELIEVSPKDPSDQMTVGWTIQIINSHQQALQEYSTNRRNLQKTRLRLYPGTPKALVYTSNIEKETQAMTGAIQCTLLVHSKLLSCSDFIEEFAIIGGMDDVPGLDEFENAPQLASPHLLPPIPTFLDDVTISFGQHGDSIEKGLLDSINVDRLYRENFLPGKEPIPQMHVLERRLRVGVHNGFSFLGNPLVVHLSNWEPQEPGNPHSMRRRSKSPSRRTSRVDPSSILYVPTKISIPKVVADSRLAIVFALDYLMGIRGNDGSIQFTQSVLLCWGAWKPFGNEKFESGHQSVMVPLVGGPRPNPEETLCFKSLIRIFRNDHSNLPAASPQVVLNFNFYTGDEKPTIPREPRRGEKPSVSRPKSEPITEEIIPSKSRKDSPKKHQNELFEDEGFEEHLPTIKSPTSPNFHQISFDKQIDKVIDRSFIQSPRNDQEKDFVVMPGVAKGATVPRSIHSLLLRKEFPQILDRNGEIPESVEPTGGKLNEVIEKNDPLDTNEIVVQLMAFKWLNRFAHLSGGRKVFFTFQFYRFPQVTTERLLIDGESASEPGLLKRLNQQDQLLIDDGFGFMVRLTVDRSSLSPSDPLEFVKFLDENPLQIDAWDADSLQLIGTIDLSLKCLLRNGLESVQSLVQCQIIQRALPEAPKTTGLLFVRLACIGHPSSNQIDLVESKNPAIVSKRLQKLSEPGESFKIRVRPLNPAHENALQRFLYAQRLDISQRYAEAFDSNNLENLEQQEKLKGNYDFTNSKNEKMVRKFVFDTELEAYKKLRNESKAGRLLHTLFKGITTEHRIYSSIGESIFFEFLLHNTFPEPINCSVDIEEPGLRIISNADDWAFYKKVHNLETPLEKDFIRTGQNGQTTIFLKPKEALYVPFLYEDLKSSNHTDGQITQTKAIFKRFPSLEPLSILHLTIEHRPYILHKSMRFFGEEHSNLSKIIRLRGFEGKPRPILMKCSDPTVKVALRNSGVEQDLCLTAFCGQSCTSKQFLVLFYADSHAYRQIGVWQISIHSFSHFEIKGILSQTTHFTLEMKKSTTERQLIHFYPSSPQIFPSVSQPMLMNAEETKISMEFRPESTGNELQMLTAVDTSTRELLGGWMVHAKTTQPQITKQFEIKIPLSCRKELHKKLPIHNPYGVPRIFRITSSRPELVKIGDEMLQMASGVSTTASLIFLPIVQKAISIEVLIFIQNVDTGQPEETYSLKLSYVNV</sequence>
<evidence type="ECO:0000259" key="6">
    <source>
        <dbReference type="Pfam" id="PF26190"/>
    </source>
</evidence>
<dbReference type="WBParaSite" id="MBELARI_LOCUS13944">
    <property type="protein sequence ID" value="MBELARI_LOCUS13944"/>
    <property type="gene ID" value="MBELARI_LOCUS13944"/>
</dbReference>
<feature type="domain" description="NPHP4 Ig-like" evidence="2">
    <location>
        <begin position="1127"/>
        <end position="1208"/>
    </location>
</feature>
<evidence type="ECO:0000313" key="8">
    <source>
        <dbReference type="WBParaSite" id="MBELARI_LOCUS13944"/>
    </source>
</evidence>
<dbReference type="Proteomes" id="UP000887575">
    <property type="component" value="Unassembled WGS sequence"/>
</dbReference>
<keyword evidence="7" id="KW-1185">Reference proteome</keyword>